<dbReference type="EMBL" id="BJYT01000024">
    <property type="protein sequence ID" value="GEO11556.1"/>
    <property type="molecule type" value="Genomic_DNA"/>
</dbReference>
<reference evidence="1 2" key="1">
    <citation type="submission" date="2019-07" db="EMBL/GenBank/DDBJ databases">
        <title>Whole genome shotgun sequence of Segetibacter aerophilus NBRC 106135.</title>
        <authorList>
            <person name="Hosoyama A."/>
            <person name="Uohara A."/>
            <person name="Ohji S."/>
            <person name="Ichikawa N."/>
        </authorList>
    </citation>
    <scope>NUCLEOTIDE SEQUENCE [LARGE SCALE GENOMIC DNA]</scope>
    <source>
        <strain evidence="1 2">NBRC 106135</strain>
    </source>
</reference>
<dbReference type="InterPro" id="IPR009003">
    <property type="entry name" value="Peptidase_S1_PA"/>
</dbReference>
<name>A0A512BHU7_9BACT</name>
<keyword evidence="2" id="KW-1185">Reference proteome</keyword>
<accession>A0A512BHU7</accession>
<evidence type="ECO:0008006" key="3">
    <source>
        <dbReference type="Google" id="ProtNLM"/>
    </source>
</evidence>
<sequence length="241" mass="26913">MTGIGTAFFVTNKNRQACLVTNRHNVDRDYMEPTAKYKTFRLTKLTVDNRQNNPATGLPTKIIELDISNYSELHFSETYENDIACIIRVQINGGQQQKIEFPIDYAMIADIEKINSKLSVCDFVAFPGFPDWYDKLNNNPILRTGTIASDPRFNYSNKKESIGECIAYEAFSYGGSSGSPVFAIQKGFPIGAGLQAGEDFYRPIMLVGINAGHLLVDGYDKHHSGISLMYKSSAILEIINK</sequence>
<dbReference type="Pfam" id="PF13365">
    <property type="entry name" value="Trypsin_2"/>
    <property type="match status" value="1"/>
</dbReference>
<protein>
    <recommendedName>
        <fullName evidence="3">Serine protease</fullName>
    </recommendedName>
</protein>
<proteinExistence type="predicted"/>
<dbReference type="Gene3D" id="2.40.10.10">
    <property type="entry name" value="Trypsin-like serine proteases"/>
    <property type="match status" value="2"/>
</dbReference>
<dbReference type="InterPro" id="IPR043504">
    <property type="entry name" value="Peptidase_S1_PA_chymotrypsin"/>
</dbReference>
<gene>
    <name evidence="1" type="ORF">SAE01_40520</name>
</gene>
<organism evidence="1 2">
    <name type="scientific">Segetibacter aerophilus</name>
    <dbReference type="NCBI Taxonomy" id="670293"/>
    <lineage>
        <taxon>Bacteria</taxon>
        <taxon>Pseudomonadati</taxon>
        <taxon>Bacteroidota</taxon>
        <taxon>Chitinophagia</taxon>
        <taxon>Chitinophagales</taxon>
        <taxon>Chitinophagaceae</taxon>
        <taxon>Segetibacter</taxon>
    </lineage>
</organism>
<dbReference type="AlphaFoldDB" id="A0A512BHU7"/>
<dbReference type="Proteomes" id="UP000321513">
    <property type="component" value="Unassembled WGS sequence"/>
</dbReference>
<comment type="caution">
    <text evidence="1">The sequence shown here is derived from an EMBL/GenBank/DDBJ whole genome shotgun (WGS) entry which is preliminary data.</text>
</comment>
<dbReference type="SUPFAM" id="SSF50494">
    <property type="entry name" value="Trypsin-like serine proteases"/>
    <property type="match status" value="1"/>
</dbReference>
<evidence type="ECO:0000313" key="2">
    <source>
        <dbReference type="Proteomes" id="UP000321513"/>
    </source>
</evidence>
<evidence type="ECO:0000313" key="1">
    <source>
        <dbReference type="EMBL" id="GEO11556.1"/>
    </source>
</evidence>